<feature type="transmembrane region" description="Helical" evidence="7">
    <location>
        <begin position="276"/>
        <end position="302"/>
    </location>
</feature>
<sequence length="310" mass="34033">MAVTSLRATRARPRAGARPRPRRENRAAFVMLAPLLALLGVFVVWPLLHAVYISFFTWSFYDPAVFVGLRNYLNVLTDVEFVNSVTRGLLFSAIVVPAQVTIAFVFANLVKSVSRRMATVMKVTIYVPAVISEVIAAIVFTLIYTHRGGLLNWFLDFFGIEAIPWLGDTVTALPAIAVPAIWIGMGVASLIMLAGLLDIPETYYECASLDGAGPWTKMFRITLPLMKNVILFLLITGFAASLQFLILPLLMTQGGPVNSTNLPNLFILQHFTTDLYVGYSIAAALLLFAVLGTVSAIIFRLVRSEKAMDA</sequence>
<dbReference type="PANTHER" id="PTHR30193:SF37">
    <property type="entry name" value="INNER MEMBRANE ABC TRANSPORTER PERMEASE PROTEIN YCJO"/>
    <property type="match status" value="1"/>
</dbReference>
<feature type="transmembrane region" description="Helical" evidence="7">
    <location>
        <begin position="176"/>
        <end position="197"/>
    </location>
</feature>
<evidence type="ECO:0000256" key="6">
    <source>
        <dbReference type="ARBA" id="ARBA00023136"/>
    </source>
</evidence>
<keyword evidence="2 7" id="KW-0813">Transport</keyword>
<feature type="region of interest" description="Disordered" evidence="8">
    <location>
        <begin position="1"/>
        <end position="20"/>
    </location>
</feature>
<evidence type="ECO:0000313" key="11">
    <source>
        <dbReference type="Proteomes" id="UP001212498"/>
    </source>
</evidence>
<dbReference type="Gene3D" id="1.10.3720.10">
    <property type="entry name" value="MetI-like"/>
    <property type="match status" value="1"/>
</dbReference>
<comment type="similarity">
    <text evidence="7">Belongs to the binding-protein-dependent transport system permease family.</text>
</comment>
<comment type="caution">
    <text evidence="10">The sequence shown here is derived from an EMBL/GenBank/DDBJ whole genome shotgun (WGS) entry which is preliminary data.</text>
</comment>
<comment type="subcellular location">
    <subcellularLocation>
        <location evidence="1 7">Cell membrane</location>
        <topology evidence="1 7">Multi-pass membrane protein</topology>
    </subcellularLocation>
</comment>
<keyword evidence="4 7" id="KW-0812">Transmembrane</keyword>
<keyword evidence="6 7" id="KW-0472">Membrane</keyword>
<keyword evidence="11" id="KW-1185">Reference proteome</keyword>
<dbReference type="SUPFAM" id="SSF161098">
    <property type="entry name" value="MetI-like"/>
    <property type="match status" value="1"/>
</dbReference>
<protein>
    <submittedName>
        <fullName evidence="10">Sugar ABC transporter permease</fullName>
    </submittedName>
</protein>
<dbReference type="InterPro" id="IPR051393">
    <property type="entry name" value="ABC_transporter_permease"/>
</dbReference>
<name>A0ABT4T185_9ACTN</name>
<dbReference type="InterPro" id="IPR000515">
    <property type="entry name" value="MetI-like"/>
</dbReference>
<feature type="transmembrane region" description="Helical" evidence="7">
    <location>
        <begin position="123"/>
        <end position="144"/>
    </location>
</feature>
<feature type="transmembrane region" description="Helical" evidence="7">
    <location>
        <begin position="27"/>
        <end position="48"/>
    </location>
</feature>
<evidence type="ECO:0000259" key="9">
    <source>
        <dbReference type="PROSITE" id="PS50928"/>
    </source>
</evidence>
<dbReference type="RefSeq" id="WP_271277532.1">
    <property type="nucleotide sequence ID" value="NZ_BAABFD010000036.1"/>
</dbReference>
<dbReference type="PANTHER" id="PTHR30193">
    <property type="entry name" value="ABC TRANSPORTER PERMEASE PROTEIN"/>
    <property type="match status" value="1"/>
</dbReference>
<evidence type="ECO:0000256" key="7">
    <source>
        <dbReference type="RuleBase" id="RU363032"/>
    </source>
</evidence>
<reference evidence="10 11" key="1">
    <citation type="submission" date="2022-11" db="EMBL/GenBank/DDBJ databases">
        <title>Nonomuraea corallina sp. nov., a new species of the genus Nonomuraea isolated from sea side sediment in Thai sea.</title>
        <authorList>
            <person name="Ngamcharungchit C."/>
            <person name="Matsumoto A."/>
            <person name="Suriyachadkun C."/>
            <person name="Panbangred W."/>
            <person name="Inahashi Y."/>
            <person name="Intra B."/>
        </authorList>
    </citation>
    <scope>NUCLEOTIDE SEQUENCE [LARGE SCALE GENOMIC DNA]</scope>
    <source>
        <strain evidence="10 11">DSM 43553</strain>
    </source>
</reference>
<feature type="domain" description="ABC transmembrane type-1" evidence="9">
    <location>
        <begin position="85"/>
        <end position="298"/>
    </location>
</feature>
<evidence type="ECO:0000256" key="5">
    <source>
        <dbReference type="ARBA" id="ARBA00022989"/>
    </source>
</evidence>
<evidence type="ECO:0000256" key="3">
    <source>
        <dbReference type="ARBA" id="ARBA00022475"/>
    </source>
</evidence>
<keyword evidence="5 7" id="KW-1133">Transmembrane helix</keyword>
<evidence type="ECO:0000256" key="4">
    <source>
        <dbReference type="ARBA" id="ARBA00022692"/>
    </source>
</evidence>
<evidence type="ECO:0000313" key="10">
    <source>
        <dbReference type="EMBL" id="MDA0643184.1"/>
    </source>
</evidence>
<dbReference type="InterPro" id="IPR035906">
    <property type="entry name" value="MetI-like_sf"/>
</dbReference>
<dbReference type="Proteomes" id="UP001212498">
    <property type="component" value="Unassembled WGS sequence"/>
</dbReference>
<evidence type="ECO:0000256" key="8">
    <source>
        <dbReference type="SAM" id="MobiDB-lite"/>
    </source>
</evidence>
<dbReference type="PROSITE" id="PS50928">
    <property type="entry name" value="ABC_TM1"/>
    <property type="match status" value="1"/>
</dbReference>
<accession>A0ABT4T185</accession>
<feature type="transmembrane region" description="Helical" evidence="7">
    <location>
        <begin position="229"/>
        <end position="251"/>
    </location>
</feature>
<keyword evidence="3" id="KW-1003">Cell membrane</keyword>
<feature type="transmembrane region" description="Helical" evidence="7">
    <location>
        <begin position="89"/>
        <end position="111"/>
    </location>
</feature>
<evidence type="ECO:0000256" key="1">
    <source>
        <dbReference type="ARBA" id="ARBA00004651"/>
    </source>
</evidence>
<gene>
    <name evidence="10" type="ORF">OUY24_21370</name>
</gene>
<organism evidence="10 11">
    <name type="scientific">Nonomuraea ferruginea</name>
    <dbReference type="NCBI Taxonomy" id="46174"/>
    <lineage>
        <taxon>Bacteria</taxon>
        <taxon>Bacillati</taxon>
        <taxon>Actinomycetota</taxon>
        <taxon>Actinomycetes</taxon>
        <taxon>Streptosporangiales</taxon>
        <taxon>Streptosporangiaceae</taxon>
        <taxon>Nonomuraea</taxon>
    </lineage>
</organism>
<feature type="compositionally biased region" description="Basic residues" evidence="8">
    <location>
        <begin position="9"/>
        <end position="20"/>
    </location>
</feature>
<dbReference type="EMBL" id="JAPNUD010000060">
    <property type="protein sequence ID" value="MDA0643184.1"/>
    <property type="molecule type" value="Genomic_DNA"/>
</dbReference>
<dbReference type="Pfam" id="PF00528">
    <property type="entry name" value="BPD_transp_1"/>
    <property type="match status" value="1"/>
</dbReference>
<proteinExistence type="inferred from homology"/>
<dbReference type="CDD" id="cd06261">
    <property type="entry name" value="TM_PBP2"/>
    <property type="match status" value="1"/>
</dbReference>
<evidence type="ECO:0000256" key="2">
    <source>
        <dbReference type="ARBA" id="ARBA00022448"/>
    </source>
</evidence>